<dbReference type="CDD" id="cd00056">
    <property type="entry name" value="ENDO3c"/>
    <property type="match status" value="1"/>
</dbReference>
<evidence type="ECO:0000256" key="1">
    <source>
        <dbReference type="ARBA" id="ARBA00008343"/>
    </source>
</evidence>
<keyword evidence="4 12" id="KW-0227">DNA damage</keyword>
<organism evidence="14 15">
    <name type="scientific">Buchnera aphidicola subsp. Schlechtendalia chinensis</name>
    <dbReference type="NCBI Taxonomy" id="118110"/>
    <lineage>
        <taxon>Bacteria</taxon>
        <taxon>Pseudomonadati</taxon>
        <taxon>Pseudomonadota</taxon>
        <taxon>Gammaproteobacteria</taxon>
        <taxon>Enterobacterales</taxon>
        <taxon>Erwiniaceae</taxon>
        <taxon>Buchnera</taxon>
    </lineage>
</organism>
<comment type="cofactor">
    <cofactor evidence="12">
        <name>[4Fe-4S] cluster</name>
        <dbReference type="ChEBI" id="CHEBI:49883"/>
    </cofactor>
    <text evidence="12">Binds 1 [4Fe-4S] cluster.</text>
</comment>
<dbReference type="PANTHER" id="PTHR10359:SF18">
    <property type="entry name" value="ENDONUCLEASE III"/>
    <property type="match status" value="1"/>
</dbReference>
<feature type="binding site" evidence="12">
    <location>
        <position position="197"/>
    </location>
    <ligand>
        <name>[4Fe-4S] cluster</name>
        <dbReference type="ChEBI" id="CHEBI:49883"/>
    </ligand>
</feature>
<dbReference type="InterPro" id="IPR003265">
    <property type="entry name" value="HhH-GPD_domain"/>
</dbReference>
<dbReference type="GO" id="GO:0019104">
    <property type="term" value="F:DNA N-glycosylase activity"/>
    <property type="evidence" value="ECO:0007669"/>
    <property type="project" value="UniProtKB-UniRule"/>
</dbReference>
<evidence type="ECO:0000256" key="7">
    <source>
        <dbReference type="ARBA" id="ARBA00023014"/>
    </source>
</evidence>
<comment type="function">
    <text evidence="12">DNA repair enzyme that has both DNA N-glycosylase activity and AP-lyase activity. The DNA N-glycosylase activity releases various damaged pyrimidines from DNA by cleaving the N-glycosidic bond, leaving an AP (apurinic/apyrimidinic) site. The AP-lyase activity cleaves the phosphodiester bond 3' to the AP site by a beta-elimination, leaving a 3'-terminal unsaturated sugar and a product with a terminal 5'-phosphate.</text>
</comment>
<dbReference type="EC" id="4.2.99.18" evidence="12"/>
<keyword evidence="15" id="KW-1185">Reference proteome</keyword>
<feature type="binding site" evidence="12">
    <location>
        <position position="200"/>
    </location>
    <ligand>
        <name>[4Fe-4S] cluster</name>
        <dbReference type="ChEBI" id="CHEBI:49883"/>
    </ligand>
</feature>
<keyword evidence="11 12" id="KW-0326">Glycosidase</keyword>
<feature type="binding site" evidence="12">
    <location>
        <position position="206"/>
    </location>
    <ligand>
        <name>[4Fe-4S] cluster</name>
        <dbReference type="ChEBI" id="CHEBI:49883"/>
    </ligand>
</feature>
<dbReference type="FunFam" id="1.10.340.30:FF:000001">
    <property type="entry name" value="Endonuclease III"/>
    <property type="match status" value="1"/>
</dbReference>
<dbReference type="SMART" id="SM00525">
    <property type="entry name" value="FES"/>
    <property type="match status" value="1"/>
</dbReference>
<dbReference type="InterPro" id="IPR004036">
    <property type="entry name" value="Endonuclease-III-like_CS2"/>
</dbReference>
<keyword evidence="9 12" id="KW-0234">DNA repair</keyword>
<dbReference type="Pfam" id="PF00730">
    <property type="entry name" value="HhH-GPD"/>
    <property type="match status" value="1"/>
</dbReference>
<dbReference type="GO" id="GO:0051539">
    <property type="term" value="F:4 iron, 4 sulfur cluster binding"/>
    <property type="evidence" value="ECO:0007669"/>
    <property type="project" value="UniProtKB-UniRule"/>
</dbReference>
<keyword evidence="2 12" id="KW-0004">4Fe-4S</keyword>
<accession>A0A172WD88</accession>
<dbReference type="Pfam" id="PF00633">
    <property type="entry name" value="HHH"/>
    <property type="match status" value="1"/>
</dbReference>
<dbReference type="EMBL" id="CP011299">
    <property type="protein sequence ID" value="ANF16925.1"/>
    <property type="molecule type" value="Genomic_DNA"/>
</dbReference>
<comment type="similarity">
    <text evidence="1 12">Belongs to the Nth/MutY family.</text>
</comment>
<dbReference type="STRING" id="118110.XW81_00570"/>
<protein>
    <recommendedName>
        <fullName evidence="12">Endonuclease III</fullName>
        <ecNumber evidence="12">4.2.99.18</ecNumber>
    </recommendedName>
    <alternativeName>
        <fullName evidence="12">DNA-(apurinic or apyrimidinic site) lyase</fullName>
    </alternativeName>
</protein>
<dbReference type="FunFam" id="1.10.1670.10:FF:000001">
    <property type="entry name" value="Endonuclease III"/>
    <property type="match status" value="1"/>
</dbReference>
<gene>
    <name evidence="12" type="primary">nth</name>
    <name evidence="14" type="ORF">XW81_00570</name>
</gene>
<dbReference type="SUPFAM" id="SSF48150">
    <property type="entry name" value="DNA-glycosylase"/>
    <property type="match status" value="1"/>
</dbReference>
<dbReference type="NCBIfam" id="TIGR01083">
    <property type="entry name" value="nth"/>
    <property type="match status" value="1"/>
</dbReference>
<dbReference type="PATRIC" id="fig|118110.3.peg.108"/>
<evidence type="ECO:0000256" key="4">
    <source>
        <dbReference type="ARBA" id="ARBA00022763"/>
    </source>
</evidence>
<evidence type="ECO:0000313" key="14">
    <source>
        <dbReference type="EMBL" id="ANF16925.1"/>
    </source>
</evidence>
<dbReference type="PROSITE" id="PS01155">
    <property type="entry name" value="ENDONUCLEASE_III_2"/>
    <property type="match status" value="1"/>
</dbReference>
<feature type="binding site" evidence="12">
    <location>
        <position position="190"/>
    </location>
    <ligand>
        <name>[4Fe-4S] cluster</name>
        <dbReference type="ChEBI" id="CHEBI:49883"/>
    </ligand>
</feature>
<comment type="catalytic activity">
    <reaction evidence="12">
        <text>2'-deoxyribonucleotide-(2'-deoxyribose 5'-phosphate)-2'-deoxyribonucleotide-DNA = a 3'-end 2'-deoxyribonucleotide-(2,3-dehydro-2,3-deoxyribose 5'-phosphate)-DNA + a 5'-end 5'-phospho-2'-deoxyribonucleoside-DNA + H(+)</text>
        <dbReference type="Rhea" id="RHEA:66592"/>
        <dbReference type="Rhea" id="RHEA-COMP:13180"/>
        <dbReference type="Rhea" id="RHEA-COMP:16897"/>
        <dbReference type="Rhea" id="RHEA-COMP:17067"/>
        <dbReference type="ChEBI" id="CHEBI:15378"/>
        <dbReference type="ChEBI" id="CHEBI:136412"/>
        <dbReference type="ChEBI" id="CHEBI:157695"/>
        <dbReference type="ChEBI" id="CHEBI:167181"/>
        <dbReference type="EC" id="4.2.99.18"/>
    </reaction>
</comment>
<dbReference type="AlphaFoldDB" id="A0A172WD88"/>
<evidence type="ECO:0000256" key="2">
    <source>
        <dbReference type="ARBA" id="ARBA00022485"/>
    </source>
</evidence>
<evidence type="ECO:0000256" key="3">
    <source>
        <dbReference type="ARBA" id="ARBA00022723"/>
    </source>
</evidence>
<keyword evidence="10 12" id="KW-0456">Lyase</keyword>
<dbReference type="PIRSF" id="PIRSF001435">
    <property type="entry name" value="Nth"/>
    <property type="match status" value="1"/>
</dbReference>
<sequence length="213" mass="24875">MRNLNLNRLNRILIIFSKINPKPKIELTFSSDFELLISVILSAQSTDRMVNIVTKNLYKHTNTPKSFLLLGVDNLKDLIKSLGLFNKKSRNIIQTCSILINKFHGKIPNNMFDLLSLPGVGRKTANIILNSIFKKNTIAVDTHVFRVCNRIGFVKEKRILNMEKKLFDIVPEKFKFHFHNWFVLHGRYVCKSKHPKCSLCIIKNYCEFKYKNF</sequence>
<dbReference type="InterPro" id="IPR003651">
    <property type="entry name" value="Endonuclease3_FeS-loop_motif"/>
</dbReference>
<evidence type="ECO:0000256" key="12">
    <source>
        <dbReference type="HAMAP-Rule" id="MF_00942"/>
    </source>
</evidence>
<keyword evidence="7 12" id="KW-0411">Iron-sulfur</keyword>
<keyword evidence="5 12" id="KW-0378">Hydrolase</keyword>
<evidence type="ECO:0000256" key="11">
    <source>
        <dbReference type="ARBA" id="ARBA00023295"/>
    </source>
</evidence>
<evidence type="ECO:0000256" key="6">
    <source>
        <dbReference type="ARBA" id="ARBA00023004"/>
    </source>
</evidence>
<evidence type="ECO:0000256" key="10">
    <source>
        <dbReference type="ARBA" id="ARBA00023239"/>
    </source>
</evidence>
<dbReference type="PANTHER" id="PTHR10359">
    <property type="entry name" value="A/G-SPECIFIC ADENINE GLYCOSYLASE/ENDONUCLEASE III"/>
    <property type="match status" value="1"/>
</dbReference>
<name>A0A172WD88_BUCSC</name>
<dbReference type="Proteomes" id="UP000077654">
    <property type="component" value="Chromosome"/>
</dbReference>
<dbReference type="RefSeq" id="WP_075473916.1">
    <property type="nucleotide sequence ID" value="NZ_CP011299.1"/>
</dbReference>
<keyword evidence="8 12" id="KW-0238">DNA-binding</keyword>
<reference evidence="14 15" key="1">
    <citation type="submission" date="2015-04" db="EMBL/GenBank/DDBJ databases">
        <title>Buchnera aphidicola assembly.</title>
        <authorList>
            <person name="Zhang Y."/>
        </authorList>
    </citation>
    <scope>NUCLEOTIDE SEQUENCE [LARGE SCALE GENOMIC DNA]</scope>
    <source>
        <strain evidence="14 15">SC</strain>
    </source>
</reference>
<keyword evidence="3 12" id="KW-0479">Metal-binding</keyword>
<feature type="domain" description="HhH-GPD" evidence="13">
    <location>
        <begin position="41"/>
        <end position="188"/>
    </location>
</feature>
<evidence type="ECO:0000256" key="5">
    <source>
        <dbReference type="ARBA" id="ARBA00022801"/>
    </source>
</evidence>
<proteinExistence type="inferred from homology"/>
<dbReference type="GO" id="GO:0140078">
    <property type="term" value="F:class I DNA-(apurinic or apyrimidinic site) endonuclease activity"/>
    <property type="evidence" value="ECO:0007669"/>
    <property type="project" value="UniProtKB-EC"/>
</dbReference>
<dbReference type="InterPro" id="IPR000445">
    <property type="entry name" value="HhH_motif"/>
</dbReference>
<dbReference type="Gene3D" id="1.10.340.30">
    <property type="entry name" value="Hypothetical protein, domain 2"/>
    <property type="match status" value="1"/>
</dbReference>
<evidence type="ECO:0000256" key="9">
    <source>
        <dbReference type="ARBA" id="ARBA00023204"/>
    </source>
</evidence>
<dbReference type="GO" id="GO:0046872">
    <property type="term" value="F:metal ion binding"/>
    <property type="evidence" value="ECO:0007669"/>
    <property type="project" value="UniProtKB-KW"/>
</dbReference>
<evidence type="ECO:0000256" key="8">
    <source>
        <dbReference type="ARBA" id="ARBA00023125"/>
    </source>
</evidence>
<dbReference type="InterPro" id="IPR023170">
    <property type="entry name" value="HhH_base_excis_C"/>
</dbReference>
<keyword evidence="6 12" id="KW-0408">Iron</keyword>
<dbReference type="Gene3D" id="1.10.1670.10">
    <property type="entry name" value="Helix-hairpin-Helix base-excision DNA repair enzymes (C-terminal)"/>
    <property type="match status" value="1"/>
</dbReference>
<dbReference type="InterPro" id="IPR011257">
    <property type="entry name" value="DNA_glycosylase"/>
</dbReference>
<dbReference type="GO" id="GO:0006285">
    <property type="term" value="P:base-excision repair, AP site formation"/>
    <property type="evidence" value="ECO:0007669"/>
    <property type="project" value="TreeGrafter"/>
</dbReference>
<dbReference type="OrthoDB" id="9800977at2"/>
<dbReference type="GO" id="GO:0003677">
    <property type="term" value="F:DNA binding"/>
    <property type="evidence" value="ECO:0007669"/>
    <property type="project" value="UniProtKB-UniRule"/>
</dbReference>
<evidence type="ECO:0000313" key="15">
    <source>
        <dbReference type="Proteomes" id="UP000077654"/>
    </source>
</evidence>
<dbReference type="HAMAP" id="MF_00942">
    <property type="entry name" value="Nth"/>
    <property type="match status" value="1"/>
</dbReference>
<evidence type="ECO:0000259" key="13">
    <source>
        <dbReference type="SMART" id="SM00478"/>
    </source>
</evidence>
<dbReference type="InterPro" id="IPR005759">
    <property type="entry name" value="Nth"/>
</dbReference>
<dbReference type="SMART" id="SM00478">
    <property type="entry name" value="ENDO3c"/>
    <property type="match status" value="1"/>
</dbReference>